<protein>
    <recommendedName>
        <fullName evidence="2">protein-glutamate methylesterase</fullName>
        <ecNumber evidence="2">3.1.1.61</ecNumber>
    </recommendedName>
</protein>
<dbReference type="PROSITE" id="PS50122">
    <property type="entry name" value="CHEB"/>
    <property type="match status" value="1"/>
</dbReference>
<dbReference type="GO" id="GO:0000156">
    <property type="term" value="F:phosphorelay response regulator activity"/>
    <property type="evidence" value="ECO:0007669"/>
    <property type="project" value="InterPro"/>
</dbReference>
<comment type="caution">
    <text evidence="6">The sequence shown here is derived from an EMBL/GenBank/DDBJ whole genome shotgun (WGS) entry which is preliminary data.</text>
</comment>
<dbReference type="GO" id="GO:0008984">
    <property type="term" value="F:protein-glutamate methylesterase activity"/>
    <property type="evidence" value="ECO:0007669"/>
    <property type="project" value="UniProtKB-EC"/>
</dbReference>
<feature type="active site" evidence="4">
    <location>
        <position position="41"/>
    </location>
</feature>
<reference evidence="6" key="1">
    <citation type="submission" date="2021-12" db="EMBL/GenBank/DDBJ databases">
        <authorList>
            <person name="Li Y."/>
        </authorList>
    </citation>
    <scope>NUCLEOTIDE SEQUENCE</scope>
    <source>
        <strain evidence="6">DKSPLA3</strain>
    </source>
</reference>
<dbReference type="GO" id="GO:0006935">
    <property type="term" value="P:chemotaxis"/>
    <property type="evidence" value="ECO:0007669"/>
    <property type="project" value="UniProtKB-UniRule"/>
</dbReference>
<feature type="active site" evidence="4">
    <location>
        <position position="134"/>
    </location>
</feature>
<sequence length="191" mass="19816">MNDVRPQAVVIGASAGALEALTIILPALPADFPVPIMLVVHIPGDKRSVLAELFQAKCRIRVVEGEDKEPLAGGTAYVAPPNYHLLVEAHKTLSLSSDEPVMFSRPSIDVLFESAADAFGSALVGIVLTGANHDGARGLRAICDAGGRAVVQDPATAFAAAMPEGAIARCPDARVLPLDAIAAYLQKVVCA</sequence>
<dbReference type="RefSeq" id="WP_231811688.1">
    <property type="nucleotide sequence ID" value="NZ_JAJOZR010000001.1"/>
</dbReference>
<evidence type="ECO:0000256" key="3">
    <source>
        <dbReference type="ARBA" id="ARBA00048267"/>
    </source>
</evidence>
<proteinExistence type="predicted"/>
<dbReference type="Gene3D" id="3.40.50.180">
    <property type="entry name" value="Methylesterase CheB, C-terminal domain"/>
    <property type="match status" value="1"/>
</dbReference>
<organism evidence="6 7">
    <name type="scientific">Rhizobium quercicola</name>
    <dbReference type="NCBI Taxonomy" id="2901226"/>
    <lineage>
        <taxon>Bacteria</taxon>
        <taxon>Pseudomonadati</taxon>
        <taxon>Pseudomonadota</taxon>
        <taxon>Alphaproteobacteria</taxon>
        <taxon>Hyphomicrobiales</taxon>
        <taxon>Rhizobiaceae</taxon>
        <taxon>Rhizobium/Agrobacterium group</taxon>
        <taxon>Rhizobium</taxon>
    </lineage>
</organism>
<gene>
    <name evidence="6" type="ORF">LRX75_02775</name>
</gene>
<dbReference type="InterPro" id="IPR000673">
    <property type="entry name" value="Sig_transdc_resp-reg_Me-estase"/>
</dbReference>
<dbReference type="SUPFAM" id="SSF52738">
    <property type="entry name" value="Methylesterase CheB, C-terminal domain"/>
    <property type="match status" value="1"/>
</dbReference>
<evidence type="ECO:0000256" key="2">
    <source>
        <dbReference type="ARBA" id="ARBA00039140"/>
    </source>
</evidence>
<keyword evidence="7" id="KW-1185">Reference proteome</keyword>
<accession>A0A9X1NQN3</accession>
<dbReference type="PANTHER" id="PTHR42872">
    <property type="entry name" value="PROTEIN-GLUTAMATE METHYLESTERASE/PROTEIN-GLUTAMINE GLUTAMINASE"/>
    <property type="match status" value="1"/>
</dbReference>
<dbReference type="EC" id="3.1.1.61" evidence="2"/>
<dbReference type="EMBL" id="JAJOZR010000001">
    <property type="protein sequence ID" value="MCD7107959.1"/>
    <property type="molecule type" value="Genomic_DNA"/>
</dbReference>
<name>A0A9X1NQN3_9HYPH</name>
<dbReference type="Proteomes" id="UP001139089">
    <property type="component" value="Unassembled WGS sequence"/>
</dbReference>
<dbReference type="InterPro" id="IPR035909">
    <property type="entry name" value="CheB_C"/>
</dbReference>
<dbReference type="GO" id="GO:0005737">
    <property type="term" value="C:cytoplasm"/>
    <property type="evidence" value="ECO:0007669"/>
    <property type="project" value="InterPro"/>
</dbReference>
<dbReference type="AlphaFoldDB" id="A0A9X1NQN3"/>
<dbReference type="CDD" id="cd16433">
    <property type="entry name" value="CheB"/>
    <property type="match status" value="1"/>
</dbReference>
<evidence type="ECO:0000313" key="7">
    <source>
        <dbReference type="Proteomes" id="UP001139089"/>
    </source>
</evidence>
<evidence type="ECO:0000256" key="4">
    <source>
        <dbReference type="PROSITE-ProRule" id="PRU00050"/>
    </source>
</evidence>
<keyword evidence="4" id="KW-0145">Chemotaxis</keyword>
<evidence type="ECO:0000313" key="6">
    <source>
        <dbReference type="EMBL" id="MCD7107959.1"/>
    </source>
</evidence>
<keyword evidence="1 4" id="KW-0378">Hydrolase</keyword>
<dbReference type="Pfam" id="PF01339">
    <property type="entry name" value="CheB_methylest"/>
    <property type="match status" value="1"/>
</dbReference>
<evidence type="ECO:0000259" key="5">
    <source>
        <dbReference type="PROSITE" id="PS50122"/>
    </source>
</evidence>
<evidence type="ECO:0000256" key="1">
    <source>
        <dbReference type="ARBA" id="ARBA00022801"/>
    </source>
</evidence>
<feature type="domain" description="CheB-type methylesterase" evidence="5">
    <location>
        <begin position="7"/>
        <end position="191"/>
    </location>
</feature>
<comment type="catalytic activity">
    <reaction evidence="3">
        <text>[protein]-L-glutamate 5-O-methyl ester + H2O = L-glutamyl-[protein] + methanol + H(+)</text>
        <dbReference type="Rhea" id="RHEA:23236"/>
        <dbReference type="Rhea" id="RHEA-COMP:10208"/>
        <dbReference type="Rhea" id="RHEA-COMP:10311"/>
        <dbReference type="ChEBI" id="CHEBI:15377"/>
        <dbReference type="ChEBI" id="CHEBI:15378"/>
        <dbReference type="ChEBI" id="CHEBI:17790"/>
        <dbReference type="ChEBI" id="CHEBI:29973"/>
        <dbReference type="ChEBI" id="CHEBI:82795"/>
        <dbReference type="EC" id="3.1.1.61"/>
    </reaction>
</comment>
<feature type="active site" evidence="4">
    <location>
        <position position="14"/>
    </location>
</feature>
<dbReference type="PANTHER" id="PTHR42872:SF6">
    <property type="entry name" value="PROTEIN-GLUTAMATE METHYLESTERASE_PROTEIN-GLUTAMINE GLUTAMINASE"/>
    <property type="match status" value="1"/>
</dbReference>